<feature type="transmembrane region" description="Helical" evidence="2">
    <location>
        <begin position="96"/>
        <end position="121"/>
    </location>
</feature>
<keyword evidence="2" id="KW-0812">Transmembrane</keyword>
<keyword evidence="4" id="KW-1185">Reference proteome</keyword>
<feature type="transmembrane region" description="Helical" evidence="2">
    <location>
        <begin position="172"/>
        <end position="198"/>
    </location>
</feature>
<dbReference type="AlphaFoldDB" id="A0A8H7PWD7"/>
<comment type="caution">
    <text evidence="3">The sequence shown here is derived from an EMBL/GenBank/DDBJ whole genome shotgun (WGS) entry which is preliminary data.</text>
</comment>
<feature type="transmembrane region" description="Helical" evidence="2">
    <location>
        <begin position="266"/>
        <end position="286"/>
    </location>
</feature>
<gene>
    <name evidence="3" type="ORF">INT44_008675</name>
</gene>
<organism evidence="3 4">
    <name type="scientific">Umbelopsis vinacea</name>
    <dbReference type="NCBI Taxonomy" id="44442"/>
    <lineage>
        <taxon>Eukaryota</taxon>
        <taxon>Fungi</taxon>
        <taxon>Fungi incertae sedis</taxon>
        <taxon>Mucoromycota</taxon>
        <taxon>Mucoromycotina</taxon>
        <taxon>Umbelopsidomycetes</taxon>
        <taxon>Umbelopsidales</taxon>
        <taxon>Umbelopsidaceae</taxon>
        <taxon>Umbelopsis</taxon>
    </lineage>
</organism>
<keyword evidence="2" id="KW-1133">Transmembrane helix</keyword>
<dbReference type="Proteomes" id="UP000612746">
    <property type="component" value="Unassembled WGS sequence"/>
</dbReference>
<reference evidence="3" key="1">
    <citation type="submission" date="2020-12" db="EMBL/GenBank/DDBJ databases">
        <title>Metabolic potential, ecology and presence of endohyphal bacteria is reflected in genomic diversity of Mucoromycotina.</title>
        <authorList>
            <person name="Muszewska A."/>
            <person name="Okrasinska A."/>
            <person name="Steczkiewicz K."/>
            <person name="Drgas O."/>
            <person name="Orlowska M."/>
            <person name="Perlinska-Lenart U."/>
            <person name="Aleksandrzak-Piekarczyk T."/>
            <person name="Szatraj K."/>
            <person name="Zielenkiewicz U."/>
            <person name="Pilsyk S."/>
            <person name="Malc E."/>
            <person name="Mieczkowski P."/>
            <person name="Kruszewska J.S."/>
            <person name="Biernat P."/>
            <person name="Pawlowska J."/>
        </authorList>
    </citation>
    <scope>NUCLEOTIDE SEQUENCE</scope>
    <source>
        <strain evidence="3">WA0000051536</strain>
    </source>
</reference>
<evidence type="ECO:0000313" key="4">
    <source>
        <dbReference type="Proteomes" id="UP000612746"/>
    </source>
</evidence>
<feature type="region of interest" description="Disordered" evidence="1">
    <location>
        <begin position="1"/>
        <end position="20"/>
    </location>
</feature>
<feature type="transmembrane region" description="Helical" evidence="2">
    <location>
        <begin position="133"/>
        <end position="151"/>
    </location>
</feature>
<dbReference type="OrthoDB" id="2377933at2759"/>
<feature type="region of interest" description="Disordered" evidence="1">
    <location>
        <begin position="59"/>
        <end position="89"/>
    </location>
</feature>
<name>A0A8H7PWD7_9FUNG</name>
<feature type="transmembrane region" description="Helical" evidence="2">
    <location>
        <begin position="333"/>
        <end position="350"/>
    </location>
</feature>
<accession>A0A8H7PWD7</accession>
<sequence>MERRQKAIAQKAGKTPELEEAQLSDYSAPYFIADTALAPPTLASSLIIPMDQPYSPRRQSFGYLNAPTRSRSFDDDPEDEMYPPRELKSPRSQTDLFVSINMLATALAMLLLTTIPVVVSIPDISIWFSGDALWRLFDPVITLPLNLSIMLQAEVFQTGGKPRFLGVWSERTFAMILWAIGAGIYVQGHGIHLAAAMFKHPIEQFNLDHPDLVAQYPVLTEMYLNMEDLWEHNIAHYMYAFGGMWMSWVQLFIYRNQIHGPLRIGAKITWIIGTILYGALLAGVAIEFPHGLYVGLVYTVVIGTVCVCMMVFNKNDLKYGGIFTMGRRMVIQYYLGACVIGIIVVIAWIAKYGFANRKAAGVA</sequence>
<evidence type="ECO:0000313" key="3">
    <source>
        <dbReference type="EMBL" id="KAG2181859.1"/>
    </source>
</evidence>
<proteinExistence type="predicted"/>
<keyword evidence="2" id="KW-0472">Membrane</keyword>
<protein>
    <submittedName>
        <fullName evidence="3">Uncharacterized protein</fullName>
    </submittedName>
</protein>
<dbReference type="EMBL" id="JAEPRA010000008">
    <property type="protein sequence ID" value="KAG2181859.1"/>
    <property type="molecule type" value="Genomic_DNA"/>
</dbReference>
<evidence type="ECO:0000256" key="2">
    <source>
        <dbReference type="SAM" id="Phobius"/>
    </source>
</evidence>
<evidence type="ECO:0000256" key="1">
    <source>
        <dbReference type="SAM" id="MobiDB-lite"/>
    </source>
</evidence>
<feature type="transmembrane region" description="Helical" evidence="2">
    <location>
        <begin position="234"/>
        <end position="254"/>
    </location>
</feature>
<feature type="transmembrane region" description="Helical" evidence="2">
    <location>
        <begin position="292"/>
        <end position="312"/>
    </location>
</feature>